<dbReference type="KEGG" id="nde:NIDE1941"/>
<dbReference type="HOGENOM" id="CLU_351867_0_0_0"/>
<protein>
    <recommendedName>
        <fullName evidence="3">Carboxypeptidase regulatory-like domain-containing protein</fullName>
    </recommendedName>
</protein>
<keyword evidence="2" id="KW-1185">Reference proteome</keyword>
<organism evidence="1 2">
    <name type="scientific">Nitrospira defluvii</name>
    <dbReference type="NCBI Taxonomy" id="330214"/>
    <lineage>
        <taxon>Bacteria</taxon>
        <taxon>Pseudomonadati</taxon>
        <taxon>Nitrospirota</taxon>
        <taxon>Nitrospiria</taxon>
        <taxon>Nitrospirales</taxon>
        <taxon>Nitrospiraceae</taxon>
        <taxon>Nitrospira</taxon>
    </lineage>
</organism>
<sequence length="799" mass="85258">MKTLLAAVIALGMSISLSGCSFFCWVCDISRPSAPVRVSPGPPVIFSGKIVSTLGGPVDGAIVEVNGATTKSDGNGSFALPVSVGSRYILNIHKDGFAPLSRIAEAGVQNRTYSLTRATVAEVDPTHDIAFKDELSIKGCQGSLSSRAQIDWKSVLIGSNRPSGSQLEELRTLFNQPKQCSPGVAVSISANSLVDESGKPPSGPVSLSLATADLYAPDGMPGDFTVFLPASDTDRRVSVRREDGTGQYAFMESFGAGSITVTAGGKHYQPKAGSPATMTIPIDPARLNFMKAQGKEPDPTIPIMFYDETRGWWYIDGAGTLNAAKDAYIAQLAHFSWVNIDQEKLRPRCLKFSSNSLPASFDLVISFLGSGTPDITRVVSNPSGDTLHAVTRLAENTNVRLIAYQSGTANVITMTQVINTGVWPSGTTPVPFPALPYNECVDAGSLYKDLAAVNKPTLTITQLAQGFLRASWNGNWTSEVVPHPNDGYTFEESTDGGGTWHVVKDDITLANIFATSAGSGGIQNDRASKSAPSADLPDFAKKRGSYQYRVRAFYGALPGADPANPVFYKDSDTVSVNILDSRLVIINNINSNVGNYQDINILRLRIAPVHDPAHPGTSPPATELTNGNDAEQMPVDSTCATTAAAATSAPIKLYEIGPNAQNMPNNLITTLRAPHYDIYIELGWWKTNAGTSNPKIYPSSGVFCSGAGNSSKQLYNMAGVTVPSHYHRRFGGNSGYIRIQNHYTGDLVLTITGDRNNPQITSATYTDPTTSQAFTNITPLLSIPVLQNPSSVDPVTVPY</sequence>
<evidence type="ECO:0008006" key="3">
    <source>
        <dbReference type="Google" id="ProtNLM"/>
    </source>
</evidence>
<accession>D8PEK8</accession>
<reference evidence="1 2" key="1">
    <citation type="journal article" date="2010" name="Proc. Natl. Acad. Sci. U.S.A.">
        <title>A Nitrospira metagenome illuminates the physiology and evolution of globally important nitrite-oxidizing bacteria.</title>
        <authorList>
            <person name="Lucker S."/>
            <person name="Wagner M."/>
            <person name="Maixner F."/>
            <person name="Pelletier E."/>
            <person name="Koch H."/>
            <person name="Vacherie B."/>
            <person name="Rattei T."/>
            <person name="Sinninghe Damste J."/>
            <person name="Spieck E."/>
            <person name="Le Paslier D."/>
            <person name="Daims H."/>
        </authorList>
    </citation>
    <scope>NUCLEOTIDE SEQUENCE [LARGE SCALE GENOMIC DNA]</scope>
</reference>
<dbReference type="eggNOG" id="COG5184">
    <property type="taxonomic scope" value="Bacteria"/>
</dbReference>
<evidence type="ECO:0000313" key="2">
    <source>
        <dbReference type="Proteomes" id="UP000001660"/>
    </source>
</evidence>
<dbReference type="SUPFAM" id="SSF49464">
    <property type="entry name" value="Carboxypeptidase regulatory domain-like"/>
    <property type="match status" value="1"/>
</dbReference>
<dbReference type="PROSITE" id="PS51257">
    <property type="entry name" value="PROKAR_LIPOPROTEIN"/>
    <property type="match status" value="1"/>
</dbReference>
<evidence type="ECO:0000313" key="1">
    <source>
        <dbReference type="EMBL" id="CBK41667.1"/>
    </source>
</evidence>
<name>D8PEK8_9BACT</name>
<gene>
    <name evidence="1" type="ORF">NIDE1941</name>
</gene>
<dbReference type="InterPro" id="IPR008969">
    <property type="entry name" value="CarboxyPept-like_regulatory"/>
</dbReference>
<proteinExistence type="predicted"/>
<dbReference type="Proteomes" id="UP000001660">
    <property type="component" value="Chromosome"/>
</dbReference>
<dbReference type="STRING" id="330214.NIDE1941"/>
<dbReference type="AlphaFoldDB" id="D8PEK8"/>
<dbReference type="EMBL" id="FP929003">
    <property type="protein sequence ID" value="CBK41667.1"/>
    <property type="molecule type" value="Genomic_DNA"/>
</dbReference>